<proteinExistence type="predicted"/>
<organism evidence="1 2">
    <name type="scientific">Candidatus Gallipaludibacter merdavium</name>
    <dbReference type="NCBI Taxonomy" id="2840839"/>
    <lineage>
        <taxon>Bacteria</taxon>
        <taxon>Pseudomonadati</taxon>
        <taxon>Bacteroidota</taxon>
        <taxon>Bacteroidia</taxon>
        <taxon>Bacteroidales</taxon>
        <taxon>Candidatus Gallipaludibacter</taxon>
    </lineage>
</organism>
<dbReference type="Proteomes" id="UP000823641">
    <property type="component" value="Unassembled WGS sequence"/>
</dbReference>
<dbReference type="InterPro" id="IPR043741">
    <property type="entry name" value="DUF5686"/>
</dbReference>
<protein>
    <submittedName>
        <fullName evidence="1">Carboxypeptidase-like regulatory domain-containing protein</fullName>
    </submittedName>
</protein>
<dbReference type="AlphaFoldDB" id="A0A9D9N4N1"/>
<dbReference type="InterPro" id="IPR008969">
    <property type="entry name" value="CarboxyPept-like_regulatory"/>
</dbReference>
<dbReference type="SUPFAM" id="SSF49464">
    <property type="entry name" value="Carboxypeptidase regulatory domain-like"/>
    <property type="match status" value="1"/>
</dbReference>
<dbReference type="GO" id="GO:0004180">
    <property type="term" value="F:carboxypeptidase activity"/>
    <property type="evidence" value="ECO:0007669"/>
    <property type="project" value="UniProtKB-KW"/>
</dbReference>
<dbReference type="Gene3D" id="2.60.40.1120">
    <property type="entry name" value="Carboxypeptidase-like, regulatory domain"/>
    <property type="match status" value="1"/>
</dbReference>
<reference evidence="1" key="1">
    <citation type="submission" date="2020-10" db="EMBL/GenBank/DDBJ databases">
        <authorList>
            <person name="Gilroy R."/>
        </authorList>
    </citation>
    <scope>NUCLEOTIDE SEQUENCE</scope>
    <source>
        <strain evidence="1">G3-3990</strain>
    </source>
</reference>
<comment type="caution">
    <text evidence="1">The sequence shown here is derived from an EMBL/GenBank/DDBJ whole genome shotgun (WGS) entry which is preliminary data.</text>
</comment>
<evidence type="ECO:0000313" key="2">
    <source>
        <dbReference type="Proteomes" id="UP000823641"/>
    </source>
</evidence>
<reference evidence="1" key="2">
    <citation type="journal article" date="2021" name="PeerJ">
        <title>Extensive microbial diversity within the chicken gut microbiome revealed by metagenomics and culture.</title>
        <authorList>
            <person name="Gilroy R."/>
            <person name="Ravi A."/>
            <person name="Getino M."/>
            <person name="Pursley I."/>
            <person name="Horton D.L."/>
            <person name="Alikhan N.F."/>
            <person name="Baker D."/>
            <person name="Gharbi K."/>
            <person name="Hall N."/>
            <person name="Watson M."/>
            <person name="Adriaenssens E.M."/>
            <person name="Foster-Nyarko E."/>
            <person name="Jarju S."/>
            <person name="Secka A."/>
            <person name="Antonio M."/>
            <person name="Oren A."/>
            <person name="Chaudhuri R.R."/>
            <person name="La Ragione R."/>
            <person name="Hildebrand F."/>
            <person name="Pallen M.J."/>
        </authorList>
    </citation>
    <scope>NUCLEOTIDE SEQUENCE</scope>
    <source>
        <strain evidence="1">G3-3990</strain>
    </source>
</reference>
<gene>
    <name evidence="1" type="ORF">IAA73_07725</name>
</gene>
<sequence length="802" mass="92528">MNSWLHRVVLFVCCFFALESLIAQETIVVGQVLDKLSGEPVAYANVYFKNTKIGTASNDEGWFLLRTSEQHPKQLLVSAIGYKTMRFKVEPGQYVGLQVELSEDNAILQEVVAMPGVNPAWDILEQVRIHAFDNSIRQHPELVYRMQEETDLFVSHISSKNMKRSFWKQFSKGVIAAEDSTLLLPIYSKTNESIMCGKQERDTLSVVQLDGFLGSESMELLLAPFEEPIDFYKNSIPLFRHSFISPLASNGKAYYHYFLIDSLATDRGKAYHIRFRPSTNGMLAFRGDMWIDSTTYGLQEIHVELPDHIHLNYVKQLSIHQQFSMQAQTPFLPVSMRTSALMDYVFASDTLSGSFPTLLYERRLVQPNHADTLHTLYVQSPTVRQRIGEEQMKAAMDSLYNVPFVRFARWVAEPFLTNYLSLGYVDLGRMSDIISFNPIETMRLGIPFRTSDWLCPYFSVGGYGIYGFKDKVWKYGAYVQAKLPVQTLHQMKVGIVDDYTWTDFNYFDLFKRENASGYGYQDFTTSIMFAFEPALHYQRKQELYLQLQDEWSDNFETRLSYYGGYRHYGDPLQNYYSTPYYTYHSVVLSGRLSFDERIYDAYFQRFYIHNYKPVITLGLEGGAYKMQTGDYHHYGKVHLAVRQRVPLGLAGELSYLAEGGCIFGAVPYPMLEIMHGNQTWAFDHYRFTLMDNLEFAADRYVTLYALWNMQGLLFNRIPWVNRLNLREIVSCKMAYGTLSQQHSSILALPSTMKAPSIPYLEVGVGIANILRVCTVQSVWRVTNRSQSEAPLWGIRFCFELGM</sequence>
<dbReference type="EMBL" id="JADIMG010000073">
    <property type="protein sequence ID" value="MBO8460202.1"/>
    <property type="molecule type" value="Genomic_DNA"/>
</dbReference>
<keyword evidence="1" id="KW-0378">Hydrolase</keyword>
<dbReference type="Pfam" id="PF18939">
    <property type="entry name" value="DUF5686"/>
    <property type="match status" value="2"/>
</dbReference>
<keyword evidence="1" id="KW-0645">Protease</keyword>
<keyword evidence="1" id="KW-0121">Carboxypeptidase</keyword>
<dbReference type="Pfam" id="PF13715">
    <property type="entry name" value="CarbopepD_reg_2"/>
    <property type="match status" value="1"/>
</dbReference>
<name>A0A9D9N4N1_9BACT</name>
<evidence type="ECO:0000313" key="1">
    <source>
        <dbReference type="EMBL" id="MBO8460202.1"/>
    </source>
</evidence>
<accession>A0A9D9N4N1</accession>